<dbReference type="EMBL" id="PPHD01001371">
    <property type="protein sequence ID" value="POI34703.1"/>
    <property type="molecule type" value="Genomic_DNA"/>
</dbReference>
<proteinExistence type="predicted"/>
<evidence type="ECO:0000313" key="3">
    <source>
        <dbReference type="Proteomes" id="UP000237246"/>
    </source>
</evidence>
<dbReference type="Proteomes" id="UP000237246">
    <property type="component" value="Unassembled WGS sequence"/>
</dbReference>
<name>A0A2P4TEA9_BAMTH</name>
<comment type="caution">
    <text evidence="2">The sequence shown here is derived from an EMBL/GenBank/DDBJ whole genome shotgun (WGS) entry which is preliminary data.</text>
</comment>
<feature type="chain" id="PRO_5015154130" evidence="1">
    <location>
        <begin position="17"/>
        <end position="95"/>
    </location>
</feature>
<keyword evidence="3" id="KW-1185">Reference proteome</keyword>
<dbReference type="AlphaFoldDB" id="A0A2P4TEA9"/>
<evidence type="ECO:0000256" key="1">
    <source>
        <dbReference type="SAM" id="SignalP"/>
    </source>
</evidence>
<feature type="signal peptide" evidence="1">
    <location>
        <begin position="1"/>
        <end position="16"/>
    </location>
</feature>
<accession>A0A2P4TEA9</accession>
<organism evidence="2 3">
    <name type="scientific">Bambusicola thoracicus</name>
    <name type="common">Chinese bamboo-partridge</name>
    <name type="synonym">Perdix thoracica</name>
    <dbReference type="NCBI Taxonomy" id="9083"/>
    <lineage>
        <taxon>Eukaryota</taxon>
        <taxon>Metazoa</taxon>
        <taxon>Chordata</taxon>
        <taxon>Craniata</taxon>
        <taxon>Vertebrata</taxon>
        <taxon>Euteleostomi</taxon>
        <taxon>Archelosauria</taxon>
        <taxon>Archosauria</taxon>
        <taxon>Dinosauria</taxon>
        <taxon>Saurischia</taxon>
        <taxon>Theropoda</taxon>
        <taxon>Coelurosauria</taxon>
        <taxon>Aves</taxon>
        <taxon>Neognathae</taxon>
        <taxon>Galloanserae</taxon>
        <taxon>Galliformes</taxon>
        <taxon>Phasianidae</taxon>
        <taxon>Perdicinae</taxon>
        <taxon>Bambusicola</taxon>
    </lineage>
</organism>
<protein>
    <submittedName>
        <fullName evidence="2">Uncharacterized protein</fullName>
    </submittedName>
</protein>
<reference evidence="2 3" key="1">
    <citation type="submission" date="2018-01" db="EMBL/GenBank/DDBJ databases">
        <title>Comparison of the Chinese Bamboo Partridge and Red Junglefowl genome sequences highlights the importance of demography in genome evolution.</title>
        <authorList>
            <person name="Tiley G.P."/>
            <person name="Kimball R.T."/>
            <person name="Braun E.L."/>
            <person name="Burleigh J.G."/>
        </authorList>
    </citation>
    <scope>NUCLEOTIDE SEQUENCE [LARGE SCALE GENOMIC DNA]</scope>
    <source>
        <strain evidence="2">RTK389</strain>
        <tissue evidence="2">Blood</tissue>
    </source>
</reference>
<sequence length="95" mass="11039">MVFHLFLLSLIGDFYQKRMVSVIIYQTARRIRRKSLCSSVKKPDVNGIVKPPFLSTARPAVTLCIPFQRRKSFCNCETQTNSNKRQISAHYSMNR</sequence>
<gene>
    <name evidence="2" type="ORF">CIB84_001545</name>
</gene>
<evidence type="ECO:0000313" key="2">
    <source>
        <dbReference type="EMBL" id="POI34703.1"/>
    </source>
</evidence>
<keyword evidence="1" id="KW-0732">Signal</keyword>